<dbReference type="Proteomes" id="UP000016016">
    <property type="component" value="Unassembled WGS sequence"/>
</dbReference>
<keyword evidence="1" id="KW-1133">Transmembrane helix</keyword>
<comment type="caution">
    <text evidence="2">The sequence shown here is derived from an EMBL/GenBank/DDBJ whole genome shotgun (WGS) entry which is preliminary data.</text>
</comment>
<evidence type="ECO:0000313" key="3">
    <source>
        <dbReference type="Proteomes" id="UP000016016"/>
    </source>
</evidence>
<dbReference type="AlphaFoldDB" id="E1GX60"/>
<keyword evidence="1" id="KW-0472">Membrane</keyword>
<name>E1GX60_9BACT</name>
<keyword evidence="1" id="KW-0812">Transmembrane</keyword>
<dbReference type="EMBL" id="ADFQ01000085">
    <property type="protein sequence ID" value="EFN90741.1"/>
    <property type="molecule type" value="Genomic_DNA"/>
</dbReference>
<proteinExistence type="predicted"/>
<evidence type="ECO:0000256" key="1">
    <source>
        <dbReference type="SAM" id="Phobius"/>
    </source>
</evidence>
<protein>
    <submittedName>
        <fullName evidence="2">Uncharacterized protein</fullName>
    </submittedName>
</protein>
<organism evidence="2 3">
    <name type="scientific">Prevotella amnii CRIS 21A-A</name>
    <dbReference type="NCBI Taxonomy" id="679191"/>
    <lineage>
        <taxon>Bacteria</taxon>
        <taxon>Pseudomonadati</taxon>
        <taxon>Bacteroidota</taxon>
        <taxon>Bacteroidia</taxon>
        <taxon>Bacteroidales</taxon>
        <taxon>Prevotellaceae</taxon>
        <taxon>Prevotella</taxon>
    </lineage>
</organism>
<reference evidence="2 3" key="1">
    <citation type="submission" date="2010-09" db="EMBL/GenBank/DDBJ databases">
        <authorList>
            <person name="Harkins D.M."/>
            <person name="Madupu R."/>
            <person name="Durkin A.S."/>
            <person name="Torralba M."/>
            <person name="Methe B."/>
            <person name="Sutton G.G."/>
            <person name="Nelson K.E."/>
        </authorList>
    </citation>
    <scope>NUCLEOTIDE SEQUENCE [LARGE SCALE GENOMIC DNA]</scope>
    <source>
        <strain evidence="2 3">CRIS 21A-A</strain>
    </source>
</reference>
<gene>
    <name evidence="2" type="ORF">HMPREF9018_1974</name>
</gene>
<evidence type="ECO:0000313" key="2">
    <source>
        <dbReference type="EMBL" id="EFN90741.1"/>
    </source>
</evidence>
<accession>E1GX60</accession>
<sequence>MFCCNVFFCEKNIDMKRLIHIFLYLCTLVWGNYAFILINLKNIYRG</sequence>
<feature type="transmembrane region" description="Helical" evidence="1">
    <location>
        <begin position="21"/>
        <end position="40"/>
    </location>
</feature>